<dbReference type="GO" id="GO:0003676">
    <property type="term" value="F:nucleic acid binding"/>
    <property type="evidence" value="ECO:0007669"/>
    <property type="project" value="InterPro"/>
</dbReference>
<dbReference type="SUPFAM" id="SSF57756">
    <property type="entry name" value="Retrovirus zinc finger-like domains"/>
    <property type="match status" value="1"/>
</dbReference>
<dbReference type="PROSITE" id="PS50158">
    <property type="entry name" value="ZF_CCHC"/>
    <property type="match status" value="1"/>
</dbReference>
<dbReference type="Proteomes" id="UP000887116">
    <property type="component" value="Unassembled WGS sequence"/>
</dbReference>
<evidence type="ECO:0000256" key="1">
    <source>
        <dbReference type="PROSITE-ProRule" id="PRU00047"/>
    </source>
</evidence>
<comment type="caution">
    <text evidence="3">The sequence shown here is derived from an EMBL/GenBank/DDBJ whole genome shotgun (WGS) entry which is preliminary data.</text>
</comment>
<keyword evidence="1" id="KW-0479">Metal-binding</keyword>
<organism evidence="3 4">
    <name type="scientific">Trichonephila clavata</name>
    <name type="common">Joro spider</name>
    <name type="synonym">Nephila clavata</name>
    <dbReference type="NCBI Taxonomy" id="2740835"/>
    <lineage>
        <taxon>Eukaryota</taxon>
        <taxon>Metazoa</taxon>
        <taxon>Ecdysozoa</taxon>
        <taxon>Arthropoda</taxon>
        <taxon>Chelicerata</taxon>
        <taxon>Arachnida</taxon>
        <taxon>Araneae</taxon>
        <taxon>Araneomorphae</taxon>
        <taxon>Entelegynae</taxon>
        <taxon>Araneoidea</taxon>
        <taxon>Nephilidae</taxon>
        <taxon>Trichonephila</taxon>
    </lineage>
</organism>
<gene>
    <name evidence="3" type="ORF">TNCT_460061</name>
</gene>
<keyword evidence="4" id="KW-1185">Reference proteome</keyword>
<reference evidence="3" key="1">
    <citation type="submission" date="2020-07" db="EMBL/GenBank/DDBJ databases">
        <title>Multicomponent nature underlies the extraordinary mechanical properties of spider dragline silk.</title>
        <authorList>
            <person name="Kono N."/>
            <person name="Nakamura H."/>
            <person name="Mori M."/>
            <person name="Yoshida Y."/>
            <person name="Ohtoshi R."/>
            <person name="Malay A.D."/>
            <person name="Moran D.A.P."/>
            <person name="Tomita M."/>
            <person name="Numata K."/>
            <person name="Arakawa K."/>
        </authorList>
    </citation>
    <scope>NUCLEOTIDE SEQUENCE</scope>
</reference>
<dbReference type="Gene3D" id="4.10.60.10">
    <property type="entry name" value="Zinc finger, CCHC-type"/>
    <property type="match status" value="1"/>
</dbReference>
<keyword evidence="1" id="KW-0863">Zinc-finger</keyword>
<sequence length="66" mass="7624">MPSERYVPPPQRRGNVIAGRNIPRRRDCYICGSQQHLARQCPDGRMKNRFTQSSRNSIANSIVLIR</sequence>
<protein>
    <recommendedName>
        <fullName evidence="2">CCHC-type domain-containing protein</fullName>
    </recommendedName>
</protein>
<name>A0A8X6K7V9_TRICU</name>
<evidence type="ECO:0000313" key="4">
    <source>
        <dbReference type="Proteomes" id="UP000887116"/>
    </source>
</evidence>
<feature type="domain" description="CCHC-type" evidence="2">
    <location>
        <begin position="28"/>
        <end position="43"/>
    </location>
</feature>
<evidence type="ECO:0000259" key="2">
    <source>
        <dbReference type="PROSITE" id="PS50158"/>
    </source>
</evidence>
<evidence type="ECO:0000313" key="3">
    <source>
        <dbReference type="EMBL" id="GFQ65601.1"/>
    </source>
</evidence>
<proteinExistence type="predicted"/>
<dbReference type="EMBL" id="BMAO01000263">
    <property type="protein sequence ID" value="GFQ65601.1"/>
    <property type="molecule type" value="Genomic_DNA"/>
</dbReference>
<dbReference type="AlphaFoldDB" id="A0A8X6K7V9"/>
<accession>A0A8X6K7V9</accession>
<dbReference type="GO" id="GO:0008270">
    <property type="term" value="F:zinc ion binding"/>
    <property type="evidence" value="ECO:0007669"/>
    <property type="project" value="UniProtKB-KW"/>
</dbReference>
<keyword evidence="1" id="KW-0862">Zinc</keyword>
<dbReference type="OrthoDB" id="427960at2759"/>
<dbReference type="InterPro" id="IPR036875">
    <property type="entry name" value="Znf_CCHC_sf"/>
</dbReference>
<dbReference type="InterPro" id="IPR001878">
    <property type="entry name" value="Znf_CCHC"/>
</dbReference>
<dbReference type="SMART" id="SM00343">
    <property type="entry name" value="ZnF_C2HC"/>
    <property type="match status" value="1"/>
</dbReference>